<gene>
    <name evidence="2" type="ORF">GCM10007977_024670</name>
</gene>
<dbReference type="RefSeq" id="WP_190249921.1">
    <property type="nucleotide sequence ID" value="NZ_BMPI01000010.1"/>
</dbReference>
<keyword evidence="3" id="KW-1185">Reference proteome</keyword>
<evidence type="ECO:0000313" key="2">
    <source>
        <dbReference type="EMBL" id="GGM22572.1"/>
    </source>
</evidence>
<dbReference type="EMBL" id="BMPI01000010">
    <property type="protein sequence ID" value="GGM22572.1"/>
    <property type="molecule type" value="Genomic_DNA"/>
</dbReference>
<name>A0A917TGL9_9ACTN</name>
<feature type="region of interest" description="Disordered" evidence="1">
    <location>
        <begin position="231"/>
        <end position="313"/>
    </location>
</feature>
<evidence type="ECO:0000256" key="1">
    <source>
        <dbReference type="SAM" id="MobiDB-lite"/>
    </source>
</evidence>
<sequence>MSVAARIDGPVDDDRPRRAWTGRRIDSKADVARVLAAVGEAGQRRERTSTLNRVVDRAADVALTQPDAARVMPVVPELAGLLPWPGGIRRGATLSALGSASLLFTLVAEAMTQGAWTAVVGMPGLSALPAQEYGIDLERMIMVPHPGEQWAAVVAALVDGLDVVAVAAPAEVPAATARSLMARARQRRCVLISTRAWPGCDVSLEVVQRRWFGLGQGRGRLRLQEATVEAAGRGRAERPRRVSTTLPPPSIAQRVGPLPGQIPGLPITDPDRVFPSTPAAPAPRLLPKPEPDAWEQFFAGPPPGARLPRERAG</sequence>
<reference evidence="2" key="1">
    <citation type="journal article" date="2014" name="Int. J. Syst. Evol. Microbiol.">
        <title>Complete genome sequence of Corynebacterium casei LMG S-19264T (=DSM 44701T), isolated from a smear-ripened cheese.</title>
        <authorList>
            <consortium name="US DOE Joint Genome Institute (JGI-PGF)"/>
            <person name="Walter F."/>
            <person name="Albersmeier A."/>
            <person name="Kalinowski J."/>
            <person name="Ruckert C."/>
        </authorList>
    </citation>
    <scope>NUCLEOTIDE SEQUENCE</scope>
    <source>
        <strain evidence="2">JCM 19831</strain>
    </source>
</reference>
<evidence type="ECO:0000313" key="3">
    <source>
        <dbReference type="Proteomes" id="UP000642070"/>
    </source>
</evidence>
<organism evidence="2 3">
    <name type="scientific">Dactylosporangium sucinum</name>
    <dbReference type="NCBI Taxonomy" id="1424081"/>
    <lineage>
        <taxon>Bacteria</taxon>
        <taxon>Bacillati</taxon>
        <taxon>Actinomycetota</taxon>
        <taxon>Actinomycetes</taxon>
        <taxon>Micromonosporales</taxon>
        <taxon>Micromonosporaceae</taxon>
        <taxon>Dactylosporangium</taxon>
    </lineage>
</organism>
<dbReference type="Proteomes" id="UP000642070">
    <property type="component" value="Unassembled WGS sequence"/>
</dbReference>
<accession>A0A917TGL9</accession>
<feature type="compositionally biased region" description="Pro residues" evidence="1">
    <location>
        <begin position="278"/>
        <end position="288"/>
    </location>
</feature>
<reference evidence="2" key="2">
    <citation type="submission" date="2020-09" db="EMBL/GenBank/DDBJ databases">
        <authorList>
            <person name="Sun Q."/>
            <person name="Ohkuma M."/>
        </authorList>
    </citation>
    <scope>NUCLEOTIDE SEQUENCE</scope>
    <source>
        <strain evidence="2">JCM 19831</strain>
    </source>
</reference>
<comment type="caution">
    <text evidence="2">The sequence shown here is derived from an EMBL/GenBank/DDBJ whole genome shotgun (WGS) entry which is preliminary data.</text>
</comment>
<protein>
    <submittedName>
        <fullName evidence="2">Uncharacterized protein</fullName>
    </submittedName>
</protein>
<proteinExistence type="predicted"/>
<feature type="compositionally biased region" description="Low complexity" evidence="1">
    <location>
        <begin position="256"/>
        <end position="267"/>
    </location>
</feature>
<dbReference type="AlphaFoldDB" id="A0A917TGL9"/>